<dbReference type="EMBL" id="ML120370">
    <property type="protein sequence ID" value="RPB02027.1"/>
    <property type="molecule type" value="Genomic_DNA"/>
</dbReference>
<sequence>MTYFEVYIYLMLLPSMFIIFIVINYNKNTFYLAHPIFLHLLLTPNLLFSGFQILPPTPRQATNKNNEKKNPASQPIVQTVGSATPQRSSHYLYEYSRMGLKGGKKKISKVRRGS</sequence>
<name>A0A3N4JUZ7_9PEZI</name>
<keyword evidence="4" id="KW-1185">Reference proteome</keyword>
<reference evidence="3 4" key="1">
    <citation type="journal article" date="2018" name="Nat. Ecol. Evol.">
        <title>Pezizomycetes genomes reveal the molecular basis of ectomycorrhizal truffle lifestyle.</title>
        <authorList>
            <person name="Murat C."/>
            <person name="Payen T."/>
            <person name="Noel B."/>
            <person name="Kuo A."/>
            <person name="Morin E."/>
            <person name="Chen J."/>
            <person name="Kohler A."/>
            <person name="Krizsan K."/>
            <person name="Balestrini R."/>
            <person name="Da Silva C."/>
            <person name="Montanini B."/>
            <person name="Hainaut M."/>
            <person name="Levati E."/>
            <person name="Barry K.W."/>
            <person name="Belfiori B."/>
            <person name="Cichocki N."/>
            <person name="Clum A."/>
            <person name="Dockter R.B."/>
            <person name="Fauchery L."/>
            <person name="Guy J."/>
            <person name="Iotti M."/>
            <person name="Le Tacon F."/>
            <person name="Lindquist E.A."/>
            <person name="Lipzen A."/>
            <person name="Malagnac F."/>
            <person name="Mello A."/>
            <person name="Molinier V."/>
            <person name="Miyauchi S."/>
            <person name="Poulain J."/>
            <person name="Riccioni C."/>
            <person name="Rubini A."/>
            <person name="Sitrit Y."/>
            <person name="Splivallo R."/>
            <person name="Traeger S."/>
            <person name="Wang M."/>
            <person name="Zifcakova L."/>
            <person name="Wipf D."/>
            <person name="Zambonelli A."/>
            <person name="Paolocci F."/>
            <person name="Nowrousian M."/>
            <person name="Ottonello S."/>
            <person name="Baldrian P."/>
            <person name="Spatafora J.W."/>
            <person name="Henrissat B."/>
            <person name="Nagy L.G."/>
            <person name="Aury J.M."/>
            <person name="Wincker P."/>
            <person name="Grigoriev I.V."/>
            <person name="Bonfante P."/>
            <person name="Martin F.M."/>
        </authorList>
    </citation>
    <scope>NUCLEOTIDE SEQUENCE [LARGE SCALE GENOMIC DNA]</scope>
    <source>
        <strain evidence="3 4">120613-1</strain>
    </source>
</reference>
<feature type="compositionally biased region" description="Polar residues" evidence="1">
    <location>
        <begin position="71"/>
        <end position="84"/>
    </location>
</feature>
<keyword evidence="2" id="KW-1133">Transmembrane helix</keyword>
<evidence type="ECO:0000256" key="2">
    <source>
        <dbReference type="SAM" id="Phobius"/>
    </source>
</evidence>
<organism evidence="3 4">
    <name type="scientific">Choiromyces venosus 120613-1</name>
    <dbReference type="NCBI Taxonomy" id="1336337"/>
    <lineage>
        <taxon>Eukaryota</taxon>
        <taxon>Fungi</taxon>
        <taxon>Dikarya</taxon>
        <taxon>Ascomycota</taxon>
        <taxon>Pezizomycotina</taxon>
        <taxon>Pezizomycetes</taxon>
        <taxon>Pezizales</taxon>
        <taxon>Tuberaceae</taxon>
        <taxon>Choiromyces</taxon>
    </lineage>
</organism>
<accession>A0A3N4JUZ7</accession>
<feature type="transmembrane region" description="Helical" evidence="2">
    <location>
        <begin position="37"/>
        <end position="54"/>
    </location>
</feature>
<feature type="region of interest" description="Disordered" evidence="1">
    <location>
        <begin position="58"/>
        <end position="84"/>
    </location>
</feature>
<proteinExistence type="predicted"/>
<evidence type="ECO:0000256" key="1">
    <source>
        <dbReference type="SAM" id="MobiDB-lite"/>
    </source>
</evidence>
<evidence type="ECO:0000313" key="4">
    <source>
        <dbReference type="Proteomes" id="UP000276215"/>
    </source>
</evidence>
<evidence type="ECO:0000313" key="3">
    <source>
        <dbReference type="EMBL" id="RPB02027.1"/>
    </source>
</evidence>
<dbReference type="AlphaFoldDB" id="A0A3N4JUZ7"/>
<gene>
    <name evidence="3" type="ORF">L873DRAFT_573368</name>
</gene>
<protein>
    <submittedName>
        <fullName evidence="3">Uncharacterized protein</fullName>
    </submittedName>
</protein>
<keyword evidence="2" id="KW-0472">Membrane</keyword>
<keyword evidence="2" id="KW-0812">Transmembrane</keyword>
<dbReference type="Proteomes" id="UP000276215">
    <property type="component" value="Unassembled WGS sequence"/>
</dbReference>
<feature type="transmembrane region" description="Helical" evidence="2">
    <location>
        <begin position="6"/>
        <end position="25"/>
    </location>
</feature>